<keyword evidence="3" id="KW-0731">Sigma factor</keyword>
<dbReference type="InterPro" id="IPR013324">
    <property type="entry name" value="RNA_pol_sigma_r3/r4-like"/>
</dbReference>
<sequence>MPGNHYTDGHLERGTADDADDVFQETVLAFLQNVWTEKYQIQPGTKVTTYIYSIASNLWLKESTKRAARYRRNDEYSRDQPEIEHSVEDELANENEIQFASALFRRLGETCQGILKAFYLHHHTMEEIAEQFGLGNADNAKMKKYRCVQAFRKLLLTL</sequence>
<evidence type="ECO:0000313" key="8">
    <source>
        <dbReference type="Proteomes" id="UP000249016"/>
    </source>
</evidence>
<dbReference type="SUPFAM" id="SSF88946">
    <property type="entry name" value="Sigma2 domain of RNA polymerase sigma factors"/>
    <property type="match status" value="1"/>
</dbReference>
<name>A0A327NQ00_9BACT</name>
<evidence type="ECO:0000313" key="7">
    <source>
        <dbReference type="EMBL" id="RAI76086.1"/>
    </source>
</evidence>
<dbReference type="Gene3D" id="1.10.1740.10">
    <property type="match status" value="1"/>
</dbReference>
<dbReference type="Gene3D" id="1.10.10.10">
    <property type="entry name" value="Winged helix-like DNA-binding domain superfamily/Winged helix DNA-binding domain"/>
    <property type="match status" value="1"/>
</dbReference>
<reference evidence="7 8" key="1">
    <citation type="submission" date="2018-06" db="EMBL/GenBank/DDBJ databases">
        <title>Spirosoma sp. HMF3257 Genome sequencing and assembly.</title>
        <authorList>
            <person name="Kang H."/>
            <person name="Cha I."/>
            <person name="Kim H."/>
            <person name="Kang J."/>
            <person name="Joh K."/>
        </authorList>
    </citation>
    <scope>NUCLEOTIDE SEQUENCE [LARGE SCALE GENOMIC DNA]</scope>
    <source>
        <strain evidence="7 8">HMF3257</strain>
    </source>
</reference>
<dbReference type="InterPro" id="IPR039425">
    <property type="entry name" value="RNA_pol_sigma-70-like"/>
</dbReference>
<keyword evidence="8" id="KW-1185">Reference proteome</keyword>
<keyword evidence="5" id="KW-0804">Transcription</keyword>
<dbReference type="InterPro" id="IPR007627">
    <property type="entry name" value="RNA_pol_sigma70_r2"/>
</dbReference>
<dbReference type="Proteomes" id="UP000249016">
    <property type="component" value="Unassembled WGS sequence"/>
</dbReference>
<dbReference type="Pfam" id="PF04542">
    <property type="entry name" value="Sigma70_r2"/>
    <property type="match status" value="1"/>
</dbReference>
<comment type="caution">
    <text evidence="7">The sequence shown here is derived from an EMBL/GenBank/DDBJ whole genome shotgun (WGS) entry which is preliminary data.</text>
</comment>
<dbReference type="GO" id="GO:0006352">
    <property type="term" value="P:DNA-templated transcription initiation"/>
    <property type="evidence" value="ECO:0007669"/>
    <property type="project" value="InterPro"/>
</dbReference>
<dbReference type="InterPro" id="IPR014284">
    <property type="entry name" value="RNA_pol_sigma-70_dom"/>
</dbReference>
<organism evidence="7 8">
    <name type="scientific">Spirosoma telluris</name>
    <dbReference type="NCBI Taxonomy" id="2183553"/>
    <lineage>
        <taxon>Bacteria</taxon>
        <taxon>Pseudomonadati</taxon>
        <taxon>Bacteroidota</taxon>
        <taxon>Cytophagia</taxon>
        <taxon>Cytophagales</taxon>
        <taxon>Cytophagaceae</taxon>
        <taxon>Spirosoma</taxon>
    </lineage>
</organism>
<feature type="domain" description="RNA polymerase sigma-70 region 2" evidence="6">
    <location>
        <begin position="14"/>
        <end position="67"/>
    </location>
</feature>
<dbReference type="InterPro" id="IPR013325">
    <property type="entry name" value="RNA_pol_sigma_r2"/>
</dbReference>
<dbReference type="EMBL" id="QLII01000001">
    <property type="protein sequence ID" value="RAI76086.1"/>
    <property type="molecule type" value="Genomic_DNA"/>
</dbReference>
<evidence type="ECO:0000259" key="6">
    <source>
        <dbReference type="Pfam" id="PF04542"/>
    </source>
</evidence>
<keyword evidence="2" id="KW-0805">Transcription regulation</keyword>
<dbReference type="RefSeq" id="WP_111345252.1">
    <property type="nucleotide sequence ID" value="NZ_QLII01000001.1"/>
</dbReference>
<accession>A0A327NQ00</accession>
<dbReference type="GO" id="GO:0016987">
    <property type="term" value="F:sigma factor activity"/>
    <property type="evidence" value="ECO:0007669"/>
    <property type="project" value="UniProtKB-KW"/>
</dbReference>
<comment type="similarity">
    <text evidence="1">Belongs to the sigma-70 factor family. ECF subfamily.</text>
</comment>
<evidence type="ECO:0000256" key="1">
    <source>
        <dbReference type="ARBA" id="ARBA00010641"/>
    </source>
</evidence>
<gene>
    <name evidence="7" type="ORF">HMF3257_21295</name>
</gene>
<dbReference type="OrthoDB" id="957546at2"/>
<dbReference type="PANTHER" id="PTHR43133">
    <property type="entry name" value="RNA POLYMERASE ECF-TYPE SIGMA FACTO"/>
    <property type="match status" value="1"/>
</dbReference>
<dbReference type="NCBIfam" id="TIGR02937">
    <property type="entry name" value="sigma70-ECF"/>
    <property type="match status" value="1"/>
</dbReference>
<evidence type="ECO:0000256" key="2">
    <source>
        <dbReference type="ARBA" id="ARBA00023015"/>
    </source>
</evidence>
<dbReference type="SUPFAM" id="SSF88659">
    <property type="entry name" value="Sigma3 and sigma4 domains of RNA polymerase sigma factors"/>
    <property type="match status" value="1"/>
</dbReference>
<evidence type="ECO:0000256" key="4">
    <source>
        <dbReference type="ARBA" id="ARBA00023125"/>
    </source>
</evidence>
<dbReference type="InterPro" id="IPR036388">
    <property type="entry name" value="WH-like_DNA-bd_sf"/>
</dbReference>
<dbReference type="AlphaFoldDB" id="A0A327NQ00"/>
<dbReference type="PANTHER" id="PTHR43133:SF8">
    <property type="entry name" value="RNA POLYMERASE SIGMA FACTOR HI_1459-RELATED"/>
    <property type="match status" value="1"/>
</dbReference>
<dbReference type="GO" id="GO:0003677">
    <property type="term" value="F:DNA binding"/>
    <property type="evidence" value="ECO:0007669"/>
    <property type="project" value="UniProtKB-KW"/>
</dbReference>
<evidence type="ECO:0000256" key="3">
    <source>
        <dbReference type="ARBA" id="ARBA00023082"/>
    </source>
</evidence>
<evidence type="ECO:0000256" key="5">
    <source>
        <dbReference type="ARBA" id="ARBA00023163"/>
    </source>
</evidence>
<proteinExistence type="inferred from homology"/>
<keyword evidence="4" id="KW-0238">DNA-binding</keyword>
<protein>
    <submittedName>
        <fullName evidence="7">Sigma-70 family RNA polymerase sigma factor</fullName>
    </submittedName>
</protein>